<organism evidence="1 2">
    <name type="scientific">Russula earlei</name>
    <dbReference type="NCBI Taxonomy" id="71964"/>
    <lineage>
        <taxon>Eukaryota</taxon>
        <taxon>Fungi</taxon>
        <taxon>Dikarya</taxon>
        <taxon>Basidiomycota</taxon>
        <taxon>Agaricomycotina</taxon>
        <taxon>Agaricomycetes</taxon>
        <taxon>Russulales</taxon>
        <taxon>Russulaceae</taxon>
        <taxon>Russula</taxon>
    </lineage>
</organism>
<name>A0ACC0TSF7_9AGAM</name>
<dbReference type="EMBL" id="JAGFNK010001012">
    <property type="protein sequence ID" value="KAI9436097.1"/>
    <property type="molecule type" value="Genomic_DNA"/>
</dbReference>
<reference evidence="1" key="1">
    <citation type="submission" date="2021-03" db="EMBL/GenBank/DDBJ databases">
        <title>Evolutionary priming and transition to the ectomycorrhizal habit in an iconic lineage of mushroom-forming fungi: is preadaptation a requirement?</title>
        <authorList>
            <consortium name="DOE Joint Genome Institute"/>
            <person name="Looney B.P."/>
            <person name="Miyauchi S."/>
            <person name="Morin E."/>
            <person name="Drula E."/>
            <person name="Courty P.E."/>
            <person name="Chicoki N."/>
            <person name="Fauchery L."/>
            <person name="Kohler A."/>
            <person name="Kuo A."/>
            <person name="LaButti K."/>
            <person name="Pangilinan J."/>
            <person name="Lipzen A."/>
            <person name="Riley R."/>
            <person name="Andreopoulos W."/>
            <person name="He G."/>
            <person name="Johnson J."/>
            <person name="Barry K.W."/>
            <person name="Grigoriev I.V."/>
            <person name="Nagy L."/>
            <person name="Hibbett D."/>
            <person name="Henrissat B."/>
            <person name="Matheny P.B."/>
            <person name="Labbe J."/>
            <person name="Martin A.F."/>
        </authorList>
    </citation>
    <scope>NUCLEOTIDE SEQUENCE</scope>
    <source>
        <strain evidence="1">BPL698</strain>
    </source>
</reference>
<keyword evidence="2" id="KW-1185">Reference proteome</keyword>
<proteinExistence type="predicted"/>
<protein>
    <submittedName>
        <fullName evidence="1">Uncharacterized protein</fullName>
    </submittedName>
</protein>
<evidence type="ECO:0000313" key="2">
    <source>
        <dbReference type="Proteomes" id="UP001207468"/>
    </source>
</evidence>
<accession>A0ACC0TSF7</accession>
<sequence>MSRLEILHLGFRYELYPESRPPPALTRSVHPALFLLEFKGVHEYLEDLLAQIDVPLLKYLDIIFSRANLYHVLPRPQLRQSSYEFSELKLEIRCRELDWQLGSLDQVRSSIFSFLTALLHLDIVGHVPKPHWKGGDMDTTEWLELLDLFTSVEDLRLSDQIAQGVCQALEELTGERVTEVLPALQNIFLKGLEPLESVPKYIEGFVAARKISGHPVAVHRWG</sequence>
<gene>
    <name evidence="1" type="ORF">F5148DRAFT_1380334</name>
</gene>
<dbReference type="Proteomes" id="UP001207468">
    <property type="component" value="Unassembled WGS sequence"/>
</dbReference>
<evidence type="ECO:0000313" key="1">
    <source>
        <dbReference type="EMBL" id="KAI9436097.1"/>
    </source>
</evidence>
<comment type="caution">
    <text evidence="1">The sequence shown here is derived from an EMBL/GenBank/DDBJ whole genome shotgun (WGS) entry which is preliminary data.</text>
</comment>